<sequence>MPHRLSLVRRAANLRRSYTGETDSTLLPIITQGLGRLSADERGTLAGVLDHGYETRLLGENPFPTVDQRLRDVLLADATDAAQQQLEAGILFALGQIAPYHWPETQVVAPMPVCRIVRPIRDTGETILHLNAGILAPMMAVLAPHVVNGQVQGLAGLRATVHRRHVQLHLADGGSTSTVALSGKSFRQWAATLAFAEQVIGPERLPVLDGGLTVAERDVIRAGRIPGPVALASALLRRLRILGDTFWLTVRTDGPDGMRVDWAGGRSAAQVAAALVHPLTGLAGERFYVTRVVDGSVTIIATGISGEPTAKLALHQAPLTATPPFTRVDVTAAWAEFKRVMTAPNPSFPRVEVAAR</sequence>
<proteinExistence type="predicted"/>
<evidence type="ECO:0000313" key="2">
    <source>
        <dbReference type="Proteomes" id="UP000256269"/>
    </source>
</evidence>
<dbReference type="Proteomes" id="UP000256269">
    <property type="component" value="Unassembled WGS sequence"/>
</dbReference>
<gene>
    <name evidence="1" type="ORF">BCF44_105280</name>
</gene>
<keyword evidence="2" id="KW-1185">Reference proteome</keyword>
<reference evidence="1 2" key="1">
    <citation type="submission" date="2018-08" db="EMBL/GenBank/DDBJ databases">
        <title>Genomic Encyclopedia of Archaeal and Bacterial Type Strains, Phase II (KMG-II): from individual species to whole genera.</title>
        <authorList>
            <person name="Goeker M."/>
        </authorList>
    </citation>
    <scope>NUCLEOTIDE SEQUENCE [LARGE SCALE GENOMIC DNA]</scope>
    <source>
        <strain evidence="1 2">DSM 45791</strain>
    </source>
</reference>
<name>A0A3E0HPV8_9PSEU</name>
<dbReference type="AlphaFoldDB" id="A0A3E0HPV8"/>
<protein>
    <submittedName>
        <fullName evidence="1">Uncharacterized protein</fullName>
    </submittedName>
</protein>
<evidence type="ECO:0000313" key="1">
    <source>
        <dbReference type="EMBL" id="REH48421.1"/>
    </source>
</evidence>
<comment type="caution">
    <text evidence="1">The sequence shown here is derived from an EMBL/GenBank/DDBJ whole genome shotgun (WGS) entry which is preliminary data.</text>
</comment>
<organism evidence="1 2">
    <name type="scientific">Kutzneria buriramensis</name>
    <dbReference type="NCBI Taxonomy" id="1045776"/>
    <lineage>
        <taxon>Bacteria</taxon>
        <taxon>Bacillati</taxon>
        <taxon>Actinomycetota</taxon>
        <taxon>Actinomycetes</taxon>
        <taxon>Pseudonocardiales</taxon>
        <taxon>Pseudonocardiaceae</taxon>
        <taxon>Kutzneria</taxon>
    </lineage>
</organism>
<accession>A0A3E0HPV8</accession>
<dbReference type="EMBL" id="QUNO01000005">
    <property type="protein sequence ID" value="REH48421.1"/>
    <property type="molecule type" value="Genomic_DNA"/>
</dbReference>